<dbReference type="EMBL" id="JAEHNR010000010">
    <property type="protein sequence ID" value="MBL1071177.1"/>
    <property type="molecule type" value="Genomic_DNA"/>
</dbReference>
<comment type="caution">
    <text evidence="2">The sequence shown here is derived from an EMBL/GenBank/DDBJ whole genome shotgun (WGS) entry which is preliminary data.</text>
</comment>
<protein>
    <submittedName>
        <fullName evidence="2">Uncharacterized protein</fullName>
    </submittedName>
</protein>
<keyword evidence="1" id="KW-1133">Transmembrane helix</keyword>
<evidence type="ECO:0000256" key="1">
    <source>
        <dbReference type="SAM" id="Phobius"/>
    </source>
</evidence>
<name>A0ABS1LSD4_9LACO</name>
<keyword evidence="1" id="KW-0812">Transmembrane</keyword>
<dbReference type="Proteomes" id="UP000640912">
    <property type="component" value="Unassembled WGS sequence"/>
</dbReference>
<evidence type="ECO:0000313" key="3">
    <source>
        <dbReference type="Proteomes" id="UP000640912"/>
    </source>
</evidence>
<feature type="transmembrane region" description="Helical" evidence="1">
    <location>
        <begin position="41"/>
        <end position="59"/>
    </location>
</feature>
<reference evidence="2 3" key="1">
    <citation type="journal article" date="2021" name="Microorganisms">
        <title>Dual Inhibition of Salmonella enterica and Clostridium perfringens by New Probiotic Candidates Isolated from Chicken Intestinal Mucosa.</title>
        <authorList>
            <person name="Lone A."/>
            <person name="Mottawea W."/>
            <person name="Ait Chait Y."/>
            <person name="Hammami R."/>
        </authorList>
    </citation>
    <scope>NUCLEOTIDE SEQUENCE [LARGE SCALE GENOMIC DNA]</scope>
    <source>
        <strain evidence="2 3">A12</strain>
    </source>
</reference>
<evidence type="ECO:0000313" key="2">
    <source>
        <dbReference type="EMBL" id="MBL1071177.1"/>
    </source>
</evidence>
<feature type="transmembrane region" description="Helical" evidence="1">
    <location>
        <begin position="7"/>
        <end position="29"/>
    </location>
</feature>
<sequence>MKKRYALIIEILIAVIFGIIGGILFVWCYEKKLPTQGVGSLADWASAILSFVAILVVFWQVNRESKNERAFYIENKRPHFSAERTTIINPDEKILYHESYGDLITLYKELHGNKSKYIVRLTNTSDNTVYSLKIIIKYDSDKTKGKTNMYAFDNLYSKQAILLVTDERITNGSFVDLWIRFETTANETGYYHFKVDLTGNLTKYTFIKDKEPVDVYGDDELVDRDSNKAEKLEEMFRDKKYSYQIVTIPEENFEDLKRYIHETKNY</sequence>
<proteinExistence type="predicted"/>
<accession>A0ABS1LSD4</accession>
<organism evidence="2 3">
    <name type="scientific">Lactobacillus kitasatonis</name>
    <dbReference type="NCBI Taxonomy" id="237446"/>
    <lineage>
        <taxon>Bacteria</taxon>
        <taxon>Bacillati</taxon>
        <taxon>Bacillota</taxon>
        <taxon>Bacilli</taxon>
        <taxon>Lactobacillales</taxon>
        <taxon>Lactobacillaceae</taxon>
        <taxon>Lactobacillus</taxon>
    </lineage>
</organism>
<gene>
    <name evidence="2" type="ORF">JEM47_01325</name>
</gene>
<dbReference type="RefSeq" id="WP_202017436.1">
    <property type="nucleotide sequence ID" value="NZ_JAEHNR010000010.1"/>
</dbReference>
<keyword evidence="1" id="KW-0472">Membrane</keyword>
<keyword evidence="3" id="KW-1185">Reference proteome</keyword>